<protein>
    <recommendedName>
        <fullName evidence="4">Mitochondrial import inner membrane translocase subunit TIM16</fullName>
    </recommendedName>
    <alternativeName>
        <fullName evidence="3">Mitochondrial import inner membrane translocase subunit tim16</fullName>
    </alternativeName>
    <alternativeName>
        <fullName evidence="11 12">Presequence translocated-associated motor subunit PAM16</fullName>
    </alternativeName>
</protein>
<evidence type="ECO:0000256" key="13">
    <source>
        <dbReference type="SAM" id="MobiDB-lite"/>
    </source>
</evidence>
<comment type="subcellular location">
    <subcellularLocation>
        <location evidence="1">Mitochondrion inner membrane</location>
        <topology evidence="1">Peripheral membrane protein</topology>
    </subcellularLocation>
</comment>
<feature type="signal peptide" evidence="14">
    <location>
        <begin position="1"/>
        <end position="23"/>
    </location>
</feature>
<keyword evidence="10" id="KW-0472">Membrane</keyword>
<keyword evidence="9" id="KW-0496">Mitochondrion</keyword>
<evidence type="ECO:0000256" key="3">
    <source>
        <dbReference type="ARBA" id="ARBA00013571"/>
    </source>
</evidence>
<keyword evidence="14" id="KW-0732">Signal</keyword>
<dbReference type="PANTHER" id="PTHR12388:SF0">
    <property type="entry name" value="MITOCHONDRIAL IMPORT INNER MEMBRANE TRANSLOCASE SUBUNIT TIM16"/>
    <property type="match status" value="1"/>
</dbReference>
<evidence type="ECO:0000256" key="2">
    <source>
        <dbReference type="ARBA" id="ARBA00008817"/>
    </source>
</evidence>
<keyword evidence="8" id="KW-0811">Translocation</keyword>
<evidence type="ECO:0000256" key="12">
    <source>
        <dbReference type="ARBA" id="ARBA00031407"/>
    </source>
</evidence>
<evidence type="ECO:0000256" key="9">
    <source>
        <dbReference type="ARBA" id="ARBA00023128"/>
    </source>
</evidence>
<dbReference type="GO" id="GO:0005744">
    <property type="term" value="C:TIM23 mitochondrial import inner membrane translocase complex"/>
    <property type="evidence" value="ECO:0007669"/>
    <property type="project" value="InterPro"/>
</dbReference>
<evidence type="ECO:0000256" key="5">
    <source>
        <dbReference type="ARBA" id="ARBA00022448"/>
    </source>
</evidence>
<dbReference type="InterPro" id="IPR036869">
    <property type="entry name" value="J_dom_sf"/>
</dbReference>
<feature type="compositionally biased region" description="Low complexity" evidence="13">
    <location>
        <begin position="154"/>
        <end position="165"/>
    </location>
</feature>
<dbReference type="Gene3D" id="1.10.287.110">
    <property type="entry name" value="DnaJ domain"/>
    <property type="match status" value="1"/>
</dbReference>
<dbReference type="PANTHER" id="PTHR12388">
    <property type="entry name" value="MITOCHONDRIA ASSOCIATED GRANULOCYTE MACROPHAGE CSF SIGNALING MOLECULE"/>
    <property type="match status" value="1"/>
</dbReference>
<accession>A0A0P1BM64</accession>
<keyword evidence="7" id="KW-0653">Protein transport</keyword>
<evidence type="ECO:0000256" key="10">
    <source>
        <dbReference type="ARBA" id="ARBA00023136"/>
    </source>
</evidence>
<dbReference type="EMBL" id="CCYA01000391">
    <property type="protein sequence ID" value="CEH16788.1"/>
    <property type="molecule type" value="Genomic_DNA"/>
</dbReference>
<dbReference type="Pfam" id="PF03656">
    <property type="entry name" value="Pam16"/>
    <property type="match status" value="1"/>
</dbReference>
<keyword evidence="16" id="KW-1185">Reference proteome</keyword>
<dbReference type="Proteomes" id="UP000054845">
    <property type="component" value="Unassembled WGS sequence"/>
</dbReference>
<dbReference type="GO" id="GO:0030150">
    <property type="term" value="P:protein import into mitochondrial matrix"/>
    <property type="evidence" value="ECO:0007669"/>
    <property type="project" value="InterPro"/>
</dbReference>
<organism evidence="15 16">
    <name type="scientific">Ceraceosorus bombacis</name>
    <dbReference type="NCBI Taxonomy" id="401625"/>
    <lineage>
        <taxon>Eukaryota</taxon>
        <taxon>Fungi</taxon>
        <taxon>Dikarya</taxon>
        <taxon>Basidiomycota</taxon>
        <taxon>Ustilaginomycotina</taxon>
        <taxon>Exobasidiomycetes</taxon>
        <taxon>Ceraceosorales</taxon>
        <taxon>Ceraceosoraceae</taxon>
        <taxon>Ceraceosorus</taxon>
    </lineage>
</organism>
<feature type="chain" id="PRO_5006059684" description="Mitochondrial import inner membrane translocase subunit TIM16" evidence="14">
    <location>
        <begin position="24"/>
        <end position="165"/>
    </location>
</feature>
<reference evidence="15 16" key="1">
    <citation type="submission" date="2014-09" db="EMBL/GenBank/DDBJ databases">
        <authorList>
            <person name="Magalhaes I.L.F."/>
            <person name="Oliveira U."/>
            <person name="Santos F.R."/>
            <person name="Vidigal T.H.D.A."/>
            <person name="Brescovit A.D."/>
            <person name="Santos A.J."/>
        </authorList>
    </citation>
    <scope>NUCLEOTIDE SEQUENCE [LARGE SCALE GENOMIC DNA]</scope>
</reference>
<evidence type="ECO:0000256" key="14">
    <source>
        <dbReference type="SAM" id="SignalP"/>
    </source>
</evidence>
<dbReference type="AlphaFoldDB" id="A0A0P1BM64"/>
<evidence type="ECO:0000256" key="11">
    <source>
        <dbReference type="ARBA" id="ARBA00030422"/>
    </source>
</evidence>
<dbReference type="OrthoDB" id="10262892at2759"/>
<feature type="region of interest" description="Disordered" evidence="13">
    <location>
        <begin position="138"/>
        <end position="165"/>
    </location>
</feature>
<evidence type="ECO:0000313" key="16">
    <source>
        <dbReference type="Proteomes" id="UP000054845"/>
    </source>
</evidence>
<comment type="similarity">
    <text evidence="2">Belongs to the TIM16/PAM16 family.</text>
</comment>
<evidence type="ECO:0000313" key="15">
    <source>
        <dbReference type="EMBL" id="CEH16788.1"/>
    </source>
</evidence>
<evidence type="ECO:0000256" key="1">
    <source>
        <dbReference type="ARBA" id="ARBA00004637"/>
    </source>
</evidence>
<sequence length="165" mass="17272">MSLPRLLAQFLFLGTQIVGKAFAEAGRQAARNARAAPVEAGAAGASTGNSARDALTRTHRMTLDEARMILNLDAKQVASGGEEIAQELEKRYTQLFNTNAPPAPKGKSGGGQGSFYVQSKIVRARERIEAEWAEILKKGKESAEGGNGTGTAAGNGASEAGQTNR</sequence>
<keyword evidence="6" id="KW-0999">Mitochondrion inner membrane</keyword>
<keyword evidence="5" id="KW-0813">Transport</keyword>
<proteinExistence type="inferred from homology"/>
<evidence type="ECO:0000256" key="4">
    <source>
        <dbReference type="ARBA" id="ARBA00020721"/>
    </source>
</evidence>
<evidence type="ECO:0000256" key="7">
    <source>
        <dbReference type="ARBA" id="ARBA00022927"/>
    </source>
</evidence>
<name>A0A0P1BM64_9BASI</name>
<dbReference type="InterPro" id="IPR005341">
    <property type="entry name" value="Tim16"/>
</dbReference>
<evidence type="ECO:0000256" key="8">
    <source>
        <dbReference type="ARBA" id="ARBA00023010"/>
    </source>
</evidence>
<dbReference type="STRING" id="401625.A0A0P1BM64"/>
<evidence type="ECO:0000256" key="6">
    <source>
        <dbReference type="ARBA" id="ARBA00022792"/>
    </source>
</evidence>